<reference evidence="2 3" key="1">
    <citation type="submission" date="2011-08" db="EMBL/GenBank/DDBJ databases">
        <title>The genome of the obligate endobacterium of an arbuscular mycorrhizal fungus reveals an interphylum network of nutritional interactions.</title>
        <authorList>
            <person name="Ghignone S."/>
            <person name="Salvioli A."/>
            <person name="Anca I."/>
            <person name="Lumini E."/>
            <person name="Ortu G."/>
            <person name="Petiti L."/>
            <person name="Cruveiller S."/>
            <person name="Bianciotto V."/>
            <person name="Piffanelli P."/>
            <person name="Lanfranco L."/>
            <person name="Bonfante P."/>
        </authorList>
    </citation>
    <scope>NUCLEOTIDE SEQUENCE [LARGE SCALE GENOMIC DNA]</scope>
    <source>
        <strain evidence="2 3">BEG34</strain>
    </source>
</reference>
<accession>G2J7T9</accession>
<dbReference type="GO" id="GO:0016779">
    <property type="term" value="F:nucleotidyltransferase activity"/>
    <property type="evidence" value="ECO:0007669"/>
    <property type="project" value="InterPro"/>
</dbReference>
<organism evidence="2 3">
    <name type="scientific">Candidatus Glomeribacter gigasporarum BEG34</name>
    <dbReference type="NCBI Taxonomy" id="1070319"/>
    <lineage>
        <taxon>Bacteria</taxon>
        <taxon>Pseudomonadati</taxon>
        <taxon>Pseudomonadota</taxon>
        <taxon>Betaproteobacteria</taxon>
        <taxon>Burkholderiales</taxon>
        <taxon>Burkholderiaceae</taxon>
        <taxon>Candidatus Glomeribacter</taxon>
    </lineage>
</organism>
<evidence type="ECO:0000259" key="1">
    <source>
        <dbReference type="Pfam" id="PF01909"/>
    </source>
</evidence>
<dbReference type="EMBL" id="CAFB01000034">
    <property type="protein sequence ID" value="CCD28834.1"/>
    <property type="molecule type" value="Genomic_DNA"/>
</dbReference>
<dbReference type="AlphaFoldDB" id="G2J7T9"/>
<dbReference type="InterPro" id="IPR002934">
    <property type="entry name" value="Polymerase_NTP_transf_dom"/>
</dbReference>
<feature type="domain" description="Polymerase nucleotidyl transferase" evidence="1">
    <location>
        <begin position="17"/>
        <end position="108"/>
    </location>
</feature>
<dbReference type="RefSeq" id="WP_006682105.1">
    <property type="nucleotide sequence ID" value="NZ_CAFB01000034.1"/>
</dbReference>
<evidence type="ECO:0000313" key="2">
    <source>
        <dbReference type="EMBL" id="CCD28834.1"/>
    </source>
</evidence>
<gene>
    <name evidence="2" type="ORF">CAGGBEG34_180147</name>
</gene>
<dbReference type="CDD" id="cd05403">
    <property type="entry name" value="NT_KNTase_like"/>
    <property type="match status" value="1"/>
</dbReference>
<comment type="caution">
    <text evidence="2">The sequence shown here is derived from an EMBL/GenBank/DDBJ whole genome shotgun (WGS) entry which is preliminary data.</text>
</comment>
<dbReference type="Proteomes" id="UP000054051">
    <property type="component" value="Unassembled WGS sequence"/>
</dbReference>
<dbReference type="InterPro" id="IPR043519">
    <property type="entry name" value="NT_sf"/>
</dbReference>
<proteinExistence type="predicted"/>
<dbReference type="Pfam" id="PF01909">
    <property type="entry name" value="NTP_transf_2"/>
    <property type="match status" value="1"/>
</dbReference>
<dbReference type="InterPro" id="IPR052548">
    <property type="entry name" value="Type_VII_TA_antitoxin"/>
</dbReference>
<evidence type="ECO:0000313" key="3">
    <source>
        <dbReference type="Proteomes" id="UP000054051"/>
    </source>
</evidence>
<dbReference type="SUPFAM" id="SSF81301">
    <property type="entry name" value="Nucleotidyltransferase"/>
    <property type="match status" value="1"/>
</dbReference>
<sequence>MSTAQLDPETERAARVFLERIKSRFNVAGAILFGSRARRTHRLDSDADIAVIIREPHGKRSAAAIDMAGVAFDVLLETDVLVEALPLWEEELIHPEYFSHPDLIENIRREGIRL</sequence>
<keyword evidence="3" id="KW-1185">Reference proteome</keyword>
<dbReference type="PANTHER" id="PTHR33933">
    <property type="entry name" value="NUCLEOTIDYLTRANSFERASE"/>
    <property type="match status" value="1"/>
</dbReference>
<dbReference type="STRING" id="1070319.CAGGBEG34_180147"/>
<dbReference type="eggNOG" id="COG1708">
    <property type="taxonomic scope" value="Bacteria"/>
</dbReference>
<protein>
    <submittedName>
        <fullName evidence="2">Putative DNA polymerase, beta domain protein region</fullName>
    </submittedName>
</protein>
<name>G2J7T9_9BURK</name>
<dbReference type="PANTHER" id="PTHR33933:SF3">
    <property type="entry name" value="PROTEIN ADENYLYLTRANSFERASE MJ0604-RELATED"/>
    <property type="match status" value="1"/>
</dbReference>
<dbReference type="Gene3D" id="3.30.460.10">
    <property type="entry name" value="Beta Polymerase, domain 2"/>
    <property type="match status" value="1"/>
</dbReference>